<dbReference type="RefSeq" id="WP_137328065.1">
    <property type="nucleotide sequence ID" value="NZ_CP040058.1"/>
</dbReference>
<dbReference type="PANTHER" id="PTHR37326">
    <property type="entry name" value="BLL3975 PROTEIN"/>
    <property type="match status" value="1"/>
</dbReference>
<reference evidence="6 7" key="1">
    <citation type="submission" date="2019-05" db="EMBL/GenBank/DDBJ databases">
        <title>Complete genome sequencing of Anaerostipes rhamnosivorans.</title>
        <authorList>
            <person name="Bui T.P.N."/>
            <person name="de Vos W.M."/>
        </authorList>
    </citation>
    <scope>NUCLEOTIDE SEQUENCE [LARGE SCALE GENOMIC DNA]</scope>
    <source>
        <strain evidence="6 7">1y2</strain>
    </source>
</reference>
<evidence type="ECO:0000313" key="7">
    <source>
        <dbReference type="Proteomes" id="UP000298653"/>
    </source>
</evidence>
<evidence type="ECO:0000256" key="2">
    <source>
        <dbReference type="ARBA" id="ARBA00022723"/>
    </source>
</evidence>
<dbReference type="Proteomes" id="UP000298653">
    <property type="component" value="Chromosome"/>
</dbReference>
<dbReference type="PANTHER" id="PTHR37326:SF1">
    <property type="entry name" value="BLL3975 PROTEIN"/>
    <property type="match status" value="1"/>
</dbReference>
<comment type="cofactor">
    <cofactor evidence="1">
        <name>Zn(2+)</name>
        <dbReference type="ChEBI" id="CHEBI:29105"/>
    </cofactor>
</comment>
<keyword evidence="4" id="KW-0862">Zinc</keyword>
<keyword evidence="7" id="KW-1185">Reference proteome</keyword>
<dbReference type="OrthoDB" id="9782876at2"/>
<dbReference type="GO" id="GO:0016788">
    <property type="term" value="F:hydrolase activity, acting on ester bonds"/>
    <property type="evidence" value="ECO:0007669"/>
    <property type="project" value="InterPro"/>
</dbReference>
<dbReference type="Pfam" id="PF24827">
    <property type="entry name" value="AstE_AspA_cat"/>
    <property type="match status" value="1"/>
</dbReference>
<proteinExistence type="predicted"/>
<evidence type="ECO:0000256" key="4">
    <source>
        <dbReference type="ARBA" id="ARBA00022833"/>
    </source>
</evidence>
<dbReference type="CDD" id="cd06253">
    <property type="entry name" value="M14_ASTE_ASPA-like"/>
    <property type="match status" value="1"/>
</dbReference>
<name>A0A4P8IAT5_9FIRM</name>
<protein>
    <recommendedName>
        <fullName evidence="5">Succinylglutamate desuccinylase/Aspartoacylase catalytic domain-containing protein</fullName>
    </recommendedName>
</protein>
<keyword evidence="3" id="KW-0378">Hydrolase</keyword>
<keyword evidence="2" id="KW-0479">Metal-binding</keyword>
<dbReference type="SUPFAM" id="SSF53187">
    <property type="entry name" value="Zn-dependent exopeptidases"/>
    <property type="match status" value="1"/>
</dbReference>
<dbReference type="InterPro" id="IPR053138">
    <property type="entry name" value="N-alpha-Ac-DABA_deacetylase"/>
</dbReference>
<sequence length="315" mass="35455">MIKETLYSTDSYLREEFKVEGFRFGNTGEDADPAACIIGSMRGNEFQQLFICSLLVKRLKELETSGAIVGDHEILVIPSLNNSSMNVGMRYWVSDNSDINREFPGNPQGEPTSRLAANIFEKVKGYRYGIQFPSFYRKGDFIPHVRMQPTGKESASLANLFGLPYVITSKSRSFDVKTLNYNWQINGTDAFSVYSGDTGHINELTAKQAVSAVLRFLTRMGILKYNCHNGYIASIIEEEDMAEVKTKASGFFRRLVNVGEEVHKEQLLGEILDPYEGDIISEVHSNVDGIVFYAKKDPMILENASAFQIIKKLHE</sequence>
<dbReference type="Gene3D" id="3.40.630.10">
    <property type="entry name" value="Zn peptidases"/>
    <property type="match status" value="1"/>
</dbReference>
<accession>A0A4P8IAT5</accession>
<dbReference type="InterPro" id="IPR055438">
    <property type="entry name" value="AstE_AspA_cat"/>
</dbReference>
<evidence type="ECO:0000256" key="1">
    <source>
        <dbReference type="ARBA" id="ARBA00001947"/>
    </source>
</evidence>
<dbReference type="EMBL" id="CP040058">
    <property type="protein sequence ID" value="QCP34536.1"/>
    <property type="molecule type" value="Genomic_DNA"/>
</dbReference>
<dbReference type="AlphaFoldDB" id="A0A4P8IAT5"/>
<evidence type="ECO:0000256" key="3">
    <source>
        <dbReference type="ARBA" id="ARBA00022801"/>
    </source>
</evidence>
<gene>
    <name evidence="6" type="ORF">AR1Y2_1082</name>
</gene>
<dbReference type="KEGG" id="arf:AR1Y2_1082"/>
<dbReference type="GO" id="GO:0046872">
    <property type="term" value="F:metal ion binding"/>
    <property type="evidence" value="ECO:0007669"/>
    <property type="project" value="UniProtKB-KW"/>
</dbReference>
<feature type="domain" description="Succinylglutamate desuccinylase/Aspartoacylase catalytic" evidence="5">
    <location>
        <begin position="33"/>
        <end position="217"/>
    </location>
</feature>
<evidence type="ECO:0000313" key="6">
    <source>
        <dbReference type="EMBL" id="QCP34536.1"/>
    </source>
</evidence>
<evidence type="ECO:0000259" key="5">
    <source>
        <dbReference type="Pfam" id="PF24827"/>
    </source>
</evidence>
<organism evidence="6 7">
    <name type="scientific">Anaerostipes rhamnosivorans</name>
    <dbReference type="NCBI Taxonomy" id="1229621"/>
    <lineage>
        <taxon>Bacteria</taxon>
        <taxon>Bacillati</taxon>
        <taxon>Bacillota</taxon>
        <taxon>Clostridia</taxon>
        <taxon>Lachnospirales</taxon>
        <taxon>Lachnospiraceae</taxon>
        <taxon>Anaerostipes</taxon>
    </lineage>
</organism>